<dbReference type="Pfam" id="PF00107">
    <property type="entry name" value="ADH_zinc_N"/>
    <property type="match status" value="1"/>
</dbReference>
<keyword evidence="5" id="KW-0809">Transit peptide</keyword>
<comment type="caution">
    <text evidence="12">The sequence shown here is derived from an EMBL/GenBank/DDBJ whole genome shotgun (WGS) entry which is preliminary data.</text>
</comment>
<evidence type="ECO:0000256" key="9">
    <source>
        <dbReference type="ARBA" id="ARBA00038963"/>
    </source>
</evidence>
<dbReference type="InterPro" id="IPR011032">
    <property type="entry name" value="GroES-like_sf"/>
</dbReference>
<keyword evidence="3" id="KW-0276">Fatty acid metabolism</keyword>
<organism evidence="12 13">
    <name type="scientific">Wenzhouxiangella limi</name>
    <dbReference type="NCBI Taxonomy" id="2707351"/>
    <lineage>
        <taxon>Bacteria</taxon>
        <taxon>Pseudomonadati</taxon>
        <taxon>Pseudomonadota</taxon>
        <taxon>Gammaproteobacteria</taxon>
        <taxon>Chromatiales</taxon>
        <taxon>Wenzhouxiangellaceae</taxon>
        <taxon>Wenzhouxiangella</taxon>
    </lineage>
</organism>
<evidence type="ECO:0000256" key="7">
    <source>
        <dbReference type="ARBA" id="ARBA00023098"/>
    </source>
</evidence>
<dbReference type="EC" id="1.3.1.104" evidence="9"/>
<evidence type="ECO:0000256" key="1">
    <source>
        <dbReference type="ARBA" id="ARBA00010371"/>
    </source>
</evidence>
<sequence>MKAIQARYSQRGPNPEALIEPVEVDLPDPEPGEALVEVLASPINPSDLLTLTGLYGILPELPATAGNEGVGRIVALGADVQGLREGQTVLLPLGCGTWASHLVAAAGDLVPLPDNADAQQLAMLTINPPTASLLLSEFVDLKPGDWVIQNAANSGVGGYLVKLAAERGIRTINVVRREGAAEVVRSAGGDVVLIDGDDLPGQVREATDGARIQLAIDAVGGTSTERLAGCLTDGGTIVNYGVMSGQPCQVSPTHLIFRGLTLTGFWLATWYAGASTEQRTTLYADLTRRIATGQLRVPIADTFDIRQIKQAVAAAARGERAGKVLITPRH</sequence>
<comment type="similarity">
    <text evidence="1">Belongs to the zinc-containing alcohol dehydrogenase family. Quinone oxidoreductase subfamily.</text>
</comment>
<evidence type="ECO:0000256" key="10">
    <source>
        <dbReference type="ARBA" id="ARBA00048843"/>
    </source>
</evidence>
<evidence type="ECO:0000259" key="11">
    <source>
        <dbReference type="SMART" id="SM00829"/>
    </source>
</evidence>
<gene>
    <name evidence="12" type="ORF">G3I74_14040</name>
</gene>
<dbReference type="Proteomes" id="UP000484885">
    <property type="component" value="Unassembled WGS sequence"/>
</dbReference>
<dbReference type="InterPro" id="IPR013149">
    <property type="entry name" value="ADH-like_C"/>
</dbReference>
<keyword evidence="2" id="KW-0444">Lipid biosynthesis</keyword>
<proteinExistence type="inferred from homology"/>
<dbReference type="PANTHER" id="PTHR43981">
    <property type="entry name" value="ENOYL-[ACYL-CARRIER-PROTEIN] REDUCTASE, MITOCHONDRIAL"/>
    <property type="match status" value="1"/>
</dbReference>
<feature type="domain" description="Enoyl reductase (ER)" evidence="11">
    <location>
        <begin position="12"/>
        <end position="326"/>
    </location>
</feature>
<evidence type="ECO:0000313" key="13">
    <source>
        <dbReference type="Proteomes" id="UP000484885"/>
    </source>
</evidence>
<dbReference type="GO" id="GO:0006633">
    <property type="term" value="P:fatty acid biosynthetic process"/>
    <property type="evidence" value="ECO:0007669"/>
    <property type="project" value="UniProtKB-KW"/>
</dbReference>
<reference evidence="12 13" key="1">
    <citation type="submission" date="2020-02" db="EMBL/GenBank/DDBJ databases">
        <authorList>
            <person name="Zhang X.-Y."/>
        </authorList>
    </citation>
    <scope>NUCLEOTIDE SEQUENCE [LARGE SCALE GENOMIC DNA]</scope>
    <source>
        <strain evidence="12 13">C33</strain>
    </source>
</reference>
<keyword evidence="8" id="KW-0275">Fatty acid biosynthesis</keyword>
<keyword evidence="4" id="KW-0521">NADP</keyword>
<evidence type="ECO:0000256" key="6">
    <source>
        <dbReference type="ARBA" id="ARBA00023002"/>
    </source>
</evidence>
<dbReference type="Gene3D" id="3.90.180.10">
    <property type="entry name" value="Medium-chain alcohol dehydrogenases, catalytic domain"/>
    <property type="match status" value="1"/>
</dbReference>
<dbReference type="RefSeq" id="WP_164212237.1">
    <property type="nucleotide sequence ID" value="NZ_JAAGSC010000044.1"/>
</dbReference>
<dbReference type="SMART" id="SM00829">
    <property type="entry name" value="PKS_ER"/>
    <property type="match status" value="1"/>
</dbReference>
<dbReference type="CDD" id="cd05282">
    <property type="entry name" value="ETR_like"/>
    <property type="match status" value="1"/>
</dbReference>
<keyword evidence="7" id="KW-0443">Lipid metabolism</keyword>
<evidence type="ECO:0000256" key="4">
    <source>
        <dbReference type="ARBA" id="ARBA00022857"/>
    </source>
</evidence>
<dbReference type="InterPro" id="IPR020843">
    <property type="entry name" value="ER"/>
</dbReference>
<accession>A0A845V3J5</accession>
<dbReference type="SUPFAM" id="SSF51735">
    <property type="entry name" value="NAD(P)-binding Rossmann-fold domains"/>
    <property type="match status" value="1"/>
</dbReference>
<dbReference type="InterPro" id="IPR036291">
    <property type="entry name" value="NAD(P)-bd_dom_sf"/>
</dbReference>
<evidence type="ECO:0000256" key="5">
    <source>
        <dbReference type="ARBA" id="ARBA00022946"/>
    </source>
</evidence>
<keyword evidence="13" id="KW-1185">Reference proteome</keyword>
<dbReference type="Gene3D" id="3.40.50.720">
    <property type="entry name" value="NAD(P)-binding Rossmann-like Domain"/>
    <property type="match status" value="1"/>
</dbReference>
<dbReference type="GO" id="GO:0141148">
    <property type="term" value="F:enoyl-[acyl-carrier-protein] reductase (NADPH) activity"/>
    <property type="evidence" value="ECO:0007669"/>
    <property type="project" value="UniProtKB-EC"/>
</dbReference>
<dbReference type="SUPFAM" id="SSF50129">
    <property type="entry name" value="GroES-like"/>
    <property type="match status" value="1"/>
</dbReference>
<dbReference type="Pfam" id="PF08240">
    <property type="entry name" value="ADH_N"/>
    <property type="match status" value="1"/>
</dbReference>
<dbReference type="PANTHER" id="PTHR43981:SF2">
    <property type="entry name" value="ENOYL-[ACYL-CARRIER-PROTEIN] REDUCTASE, MITOCHONDRIAL"/>
    <property type="match status" value="1"/>
</dbReference>
<keyword evidence="6" id="KW-0560">Oxidoreductase</keyword>
<dbReference type="InterPro" id="IPR051034">
    <property type="entry name" value="Mito_Enoyl-ACP_Reductase"/>
</dbReference>
<dbReference type="AlphaFoldDB" id="A0A845V3J5"/>
<evidence type="ECO:0000256" key="8">
    <source>
        <dbReference type="ARBA" id="ARBA00023160"/>
    </source>
</evidence>
<dbReference type="InterPro" id="IPR013154">
    <property type="entry name" value="ADH-like_N"/>
</dbReference>
<protein>
    <recommendedName>
        <fullName evidence="9">enoyl-[acyl-carrier-protein] reductase</fullName>
        <ecNumber evidence="9">1.3.1.104</ecNumber>
    </recommendedName>
</protein>
<dbReference type="EMBL" id="JAAGSC010000044">
    <property type="protein sequence ID" value="NDY96850.1"/>
    <property type="molecule type" value="Genomic_DNA"/>
</dbReference>
<evidence type="ECO:0000313" key="12">
    <source>
        <dbReference type="EMBL" id="NDY96850.1"/>
    </source>
</evidence>
<comment type="catalytic activity">
    <reaction evidence="10">
        <text>a 2,3-saturated acyl-[ACP] + NADP(+) = a (2E)-enoyl-[ACP] + NADPH + H(+)</text>
        <dbReference type="Rhea" id="RHEA:22564"/>
        <dbReference type="Rhea" id="RHEA-COMP:9925"/>
        <dbReference type="Rhea" id="RHEA-COMP:9926"/>
        <dbReference type="ChEBI" id="CHEBI:15378"/>
        <dbReference type="ChEBI" id="CHEBI:57783"/>
        <dbReference type="ChEBI" id="CHEBI:58349"/>
        <dbReference type="ChEBI" id="CHEBI:78784"/>
        <dbReference type="ChEBI" id="CHEBI:78785"/>
        <dbReference type="EC" id="1.3.1.104"/>
    </reaction>
</comment>
<name>A0A845V3J5_9GAMM</name>
<evidence type="ECO:0000256" key="3">
    <source>
        <dbReference type="ARBA" id="ARBA00022832"/>
    </source>
</evidence>
<evidence type="ECO:0000256" key="2">
    <source>
        <dbReference type="ARBA" id="ARBA00022516"/>
    </source>
</evidence>